<evidence type="ECO:0000313" key="3">
    <source>
        <dbReference type="Proteomes" id="UP001152747"/>
    </source>
</evidence>
<dbReference type="GO" id="GO:0008333">
    <property type="term" value="P:endosome to lysosome transport"/>
    <property type="evidence" value="ECO:0007669"/>
    <property type="project" value="TreeGrafter"/>
</dbReference>
<dbReference type="PANTHER" id="PTHR23306">
    <property type="entry name" value="TUMOR SUSCEPTIBILITY GENE 101 PROTEIN-RELATED"/>
    <property type="match status" value="1"/>
</dbReference>
<dbReference type="PANTHER" id="PTHR23306:SF3">
    <property type="entry name" value="TUMOR SUPPRESSOR PROTEIN 101"/>
    <property type="match status" value="1"/>
</dbReference>
<evidence type="ECO:0000313" key="2">
    <source>
        <dbReference type="EMBL" id="CAI5449137.1"/>
    </source>
</evidence>
<dbReference type="GO" id="GO:0043130">
    <property type="term" value="F:ubiquitin binding"/>
    <property type="evidence" value="ECO:0007669"/>
    <property type="project" value="TreeGrafter"/>
</dbReference>
<dbReference type="Gene3D" id="3.10.110.10">
    <property type="entry name" value="Ubiquitin Conjugating Enzyme"/>
    <property type="match status" value="1"/>
</dbReference>
<gene>
    <name evidence="2" type="ORF">CAMP_LOCUS11774</name>
</gene>
<dbReference type="Proteomes" id="UP001152747">
    <property type="component" value="Unassembled WGS sequence"/>
</dbReference>
<dbReference type="GO" id="GO:0015031">
    <property type="term" value="P:protein transport"/>
    <property type="evidence" value="ECO:0007669"/>
    <property type="project" value="InterPro"/>
</dbReference>
<name>A0A9P1IS19_9PELO</name>
<dbReference type="CDD" id="cd11685">
    <property type="entry name" value="UEV_TSG101-like"/>
    <property type="match status" value="1"/>
</dbReference>
<dbReference type="InterPro" id="IPR016135">
    <property type="entry name" value="UBQ-conjugating_enzyme/RWD"/>
</dbReference>
<dbReference type="AlphaFoldDB" id="A0A9P1IS19"/>
<accession>A0A9P1IS19</accession>
<dbReference type="PROSITE" id="PS51322">
    <property type="entry name" value="UEV"/>
    <property type="match status" value="1"/>
</dbReference>
<protein>
    <recommendedName>
        <fullName evidence="1">UEV domain-containing protein</fullName>
    </recommendedName>
</protein>
<organism evidence="2 3">
    <name type="scientific">Caenorhabditis angaria</name>
    <dbReference type="NCBI Taxonomy" id="860376"/>
    <lineage>
        <taxon>Eukaryota</taxon>
        <taxon>Metazoa</taxon>
        <taxon>Ecdysozoa</taxon>
        <taxon>Nematoda</taxon>
        <taxon>Chromadorea</taxon>
        <taxon>Rhabditida</taxon>
        <taxon>Rhabditina</taxon>
        <taxon>Rhabditomorpha</taxon>
        <taxon>Rhabditoidea</taxon>
        <taxon>Rhabditidae</taxon>
        <taxon>Peloderinae</taxon>
        <taxon>Caenorhabditis</taxon>
    </lineage>
</organism>
<reference evidence="2" key="1">
    <citation type="submission" date="2022-11" db="EMBL/GenBank/DDBJ databases">
        <authorList>
            <person name="Kikuchi T."/>
        </authorList>
    </citation>
    <scope>NUCLEOTIDE SEQUENCE</scope>
    <source>
        <strain evidence="2">PS1010</strain>
    </source>
</reference>
<feature type="domain" description="UEV" evidence="1">
    <location>
        <begin position="2"/>
        <end position="134"/>
    </location>
</feature>
<keyword evidence="3" id="KW-1185">Reference proteome</keyword>
<proteinExistence type="predicted"/>
<dbReference type="SUPFAM" id="SSF54495">
    <property type="entry name" value="UBC-like"/>
    <property type="match status" value="1"/>
</dbReference>
<dbReference type="GO" id="GO:0000813">
    <property type="term" value="C:ESCRT I complex"/>
    <property type="evidence" value="ECO:0007669"/>
    <property type="project" value="TreeGrafter"/>
</dbReference>
<dbReference type="InterPro" id="IPR052070">
    <property type="entry name" value="ESCRT-I_UEV_domain"/>
</dbReference>
<dbReference type="Pfam" id="PF05743">
    <property type="entry name" value="UEV"/>
    <property type="match status" value="1"/>
</dbReference>
<dbReference type="OrthoDB" id="306304at2759"/>
<comment type="caution">
    <text evidence="2">The sequence shown here is derived from an EMBL/GenBank/DDBJ whole genome shotgun (WGS) entry which is preliminary data.</text>
</comment>
<sequence length="134" mass="15494">MSAQEVQKCLQKAGNKYIDSAKKDIIGALQEFKDLQPINQDHLFTDGKRRTAFCLRGTIPVYYKGSCYNIPVSIFLWQTHPYYAPICFVNPTATMVIKESEHVNKEGRIYLPYLNEWRFPGHDLNGLLNISFFD</sequence>
<evidence type="ECO:0000259" key="1">
    <source>
        <dbReference type="PROSITE" id="PS51322"/>
    </source>
</evidence>
<dbReference type="EMBL" id="CANHGI010000004">
    <property type="protein sequence ID" value="CAI5449137.1"/>
    <property type="molecule type" value="Genomic_DNA"/>
</dbReference>
<dbReference type="InterPro" id="IPR008883">
    <property type="entry name" value="UEV_N"/>
</dbReference>